<evidence type="ECO:0000313" key="2">
    <source>
        <dbReference type="Proteomes" id="UP001234989"/>
    </source>
</evidence>
<organism evidence="1 2">
    <name type="scientific">Solanum verrucosum</name>
    <dbReference type="NCBI Taxonomy" id="315347"/>
    <lineage>
        <taxon>Eukaryota</taxon>
        <taxon>Viridiplantae</taxon>
        <taxon>Streptophyta</taxon>
        <taxon>Embryophyta</taxon>
        <taxon>Tracheophyta</taxon>
        <taxon>Spermatophyta</taxon>
        <taxon>Magnoliopsida</taxon>
        <taxon>eudicotyledons</taxon>
        <taxon>Gunneridae</taxon>
        <taxon>Pentapetalae</taxon>
        <taxon>asterids</taxon>
        <taxon>lamiids</taxon>
        <taxon>Solanales</taxon>
        <taxon>Solanaceae</taxon>
        <taxon>Solanoideae</taxon>
        <taxon>Solaneae</taxon>
        <taxon>Solanum</taxon>
    </lineage>
</organism>
<evidence type="ECO:0008006" key="3">
    <source>
        <dbReference type="Google" id="ProtNLM"/>
    </source>
</evidence>
<evidence type="ECO:0000313" key="1">
    <source>
        <dbReference type="EMBL" id="WMV45233.1"/>
    </source>
</evidence>
<dbReference type="AlphaFoldDB" id="A0AAF0UFI7"/>
<protein>
    <recommendedName>
        <fullName evidence="3">Copia protein</fullName>
    </recommendedName>
</protein>
<accession>A0AAF0UFI7</accession>
<dbReference type="Proteomes" id="UP001234989">
    <property type="component" value="Chromosome 9"/>
</dbReference>
<sequence>MLGCQPIDTPIEQNHSLEELPDQVPTNKARYQRLVGCLIYLSHTRPYIAYAKSKKQKVISLSSVETEYRAMVKGIQELLWLKRLMGEFSFSLDQPMKLFCDNQFAIKIAENPIQHDCTKHVEIDCNFIYEKFEDKTIEVPYVKTLEQLADVLTKVVSRKAFITHLSRWAYMISMLHFEGEC</sequence>
<dbReference type="InterPro" id="IPR043502">
    <property type="entry name" value="DNA/RNA_pol_sf"/>
</dbReference>
<dbReference type="PANTHER" id="PTHR11439">
    <property type="entry name" value="GAG-POL-RELATED RETROTRANSPOSON"/>
    <property type="match status" value="1"/>
</dbReference>
<keyword evidence="2" id="KW-1185">Reference proteome</keyword>
<proteinExistence type="predicted"/>
<dbReference type="EMBL" id="CP133620">
    <property type="protein sequence ID" value="WMV45233.1"/>
    <property type="molecule type" value="Genomic_DNA"/>
</dbReference>
<dbReference type="PANTHER" id="PTHR11439:SF467">
    <property type="entry name" value="INTEGRASE CATALYTIC DOMAIN-CONTAINING PROTEIN"/>
    <property type="match status" value="1"/>
</dbReference>
<gene>
    <name evidence="1" type="ORF">MTR67_038618</name>
</gene>
<reference evidence="1" key="1">
    <citation type="submission" date="2023-08" db="EMBL/GenBank/DDBJ databases">
        <title>A de novo genome assembly of Solanum verrucosum Schlechtendal, a Mexican diploid species geographically isolated from the other diploid A-genome species in potato relatives.</title>
        <authorList>
            <person name="Hosaka K."/>
        </authorList>
    </citation>
    <scope>NUCLEOTIDE SEQUENCE</scope>
    <source>
        <tissue evidence="1">Young leaves</tissue>
    </source>
</reference>
<dbReference type="SUPFAM" id="SSF56672">
    <property type="entry name" value="DNA/RNA polymerases"/>
    <property type="match status" value="1"/>
</dbReference>
<name>A0AAF0UFI7_SOLVR</name>
<dbReference type="CDD" id="cd09272">
    <property type="entry name" value="RNase_HI_RT_Ty1"/>
    <property type="match status" value="1"/>
</dbReference>